<keyword evidence="4" id="KW-0862">Zinc</keyword>
<dbReference type="InterPro" id="IPR057540">
    <property type="entry name" value="Znf_SUZ12"/>
</dbReference>
<dbReference type="GO" id="GO:0031490">
    <property type="term" value="F:chromatin DNA binding"/>
    <property type="evidence" value="ECO:0007669"/>
    <property type="project" value="TreeGrafter"/>
</dbReference>
<accession>A0A6A4QEU9</accession>
<feature type="domain" description="Polycomb protein SUZ12-like zinc finger" evidence="8">
    <location>
        <begin position="118"/>
        <end position="181"/>
    </location>
</feature>
<comment type="caution">
    <text evidence="10">The sequence shown here is derived from an EMBL/GenBank/DDBJ whole genome shotgun (WGS) entry which is preliminary data.</text>
</comment>
<dbReference type="EMBL" id="WOCE01000006">
    <property type="protein sequence ID" value="KAE9612143.1"/>
    <property type="molecule type" value="Genomic_DNA"/>
</dbReference>
<evidence type="ECO:0000256" key="3">
    <source>
        <dbReference type="ARBA" id="ARBA00022771"/>
    </source>
</evidence>
<dbReference type="PANTHER" id="PTHR22597">
    <property type="entry name" value="POLYCOMB GROUP PROTEIN"/>
    <property type="match status" value="1"/>
</dbReference>
<feature type="domain" description="Polycomb protein VEFS-Box" evidence="7">
    <location>
        <begin position="217"/>
        <end position="335"/>
    </location>
</feature>
<dbReference type="Pfam" id="PF09733">
    <property type="entry name" value="VEFS-Box"/>
    <property type="match status" value="1"/>
</dbReference>
<evidence type="ECO:0000256" key="6">
    <source>
        <dbReference type="ARBA" id="ARBA00023163"/>
    </source>
</evidence>
<evidence type="ECO:0000256" key="1">
    <source>
        <dbReference type="ARBA" id="ARBA00007416"/>
    </source>
</evidence>
<sequence>MSHYGENHYMFRDLCLCGKASLEFIYSTWDCSPTFASSQKAETDFTMDLAPCYIKTEGKDSIMSIEDPCNSEKKTTHKLQVQVTAEEYGAKEKSSIFTYSSRDILSPEIASIIRLKERSVFFNYRYFDNKLIKTEVTNDFSCPVCLVRCGSYKGIKYHMQSSHDYFDYEFLADQVINVSIKPEVLEVITSGPKNCFSLLKIVGDLNPRQVFILRNARLCKRQFYHSVKYQPMSLEKVISDDDSEGEIDEETKDIEHRKLTEKCEGVTKEEKEIMFLWSSFIRRQRVLSDCHIPWACKTFTTLHSNVLVQSFELNLCWRMLMIKLWKHNLIDGEVMNDCSVILEKYLKQNSDSPT</sequence>
<evidence type="ECO:0000259" key="7">
    <source>
        <dbReference type="Pfam" id="PF09733"/>
    </source>
</evidence>
<comment type="similarity">
    <text evidence="1">Belongs to the VEFS (VRN2-EMF2-FIS2-SU(Z)12) family.</text>
</comment>
<dbReference type="InterPro" id="IPR056068">
    <property type="entry name" value="EMF2-like_DUF7651"/>
</dbReference>
<evidence type="ECO:0000313" key="10">
    <source>
        <dbReference type="EMBL" id="KAE9612143.1"/>
    </source>
</evidence>
<organism evidence="10 11">
    <name type="scientific">Lupinus albus</name>
    <name type="common">White lupine</name>
    <name type="synonym">Lupinus termis</name>
    <dbReference type="NCBI Taxonomy" id="3870"/>
    <lineage>
        <taxon>Eukaryota</taxon>
        <taxon>Viridiplantae</taxon>
        <taxon>Streptophyta</taxon>
        <taxon>Embryophyta</taxon>
        <taxon>Tracheophyta</taxon>
        <taxon>Spermatophyta</taxon>
        <taxon>Magnoliopsida</taxon>
        <taxon>eudicotyledons</taxon>
        <taxon>Gunneridae</taxon>
        <taxon>Pentapetalae</taxon>
        <taxon>rosids</taxon>
        <taxon>fabids</taxon>
        <taxon>Fabales</taxon>
        <taxon>Fabaceae</taxon>
        <taxon>Papilionoideae</taxon>
        <taxon>50 kb inversion clade</taxon>
        <taxon>genistoids sensu lato</taxon>
        <taxon>core genistoids</taxon>
        <taxon>Genisteae</taxon>
        <taxon>Lupinus</taxon>
    </lineage>
</organism>
<evidence type="ECO:0000256" key="2">
    <source>
        <dbReference type="ARBA" id="ARBA00022723"/>
    </source>
</evidence>
<gene>
    <name evidence="10" type="ORF">Lalb_Chr06g0169831</name>
</gene>
<keyword evidence="3" id="KW-0863">Zinc-finger</keyword>
<keyword evidence="2" id="KW-0479">Metal-binding</keyword>
<keyword evidence="5" id="KW-0805">Transcription regulation</keyword>
<feature type="domain" description="DUF7651" evidence="9">
    <location>
        <begin position="14"/>
        <end position="91"/>
    </location>
</feature>
<keyword evidence="11" id="KW-1185">Reference proteome</keyword>
<proteinExistence type="inferred from homology"/>
<protein>
    <submittedName>
        <fullName evidence="10">Putative transcription factor C2H2 family</fullName>
    </submittedName>
</protein>
<dbReference type="CDD" id="cd21553">
    <property type="entry name" value="VEFS-box_EMF2-like"/>
    <property type="match status" value="1"/>
</dbReference>
<dbReference type="GO" id="GO:0008270">
    <property type="term" value="F:zinc ion binding"/>
    <property type="evidence" value="ECO:0007669"/>
    <property type="project" value="UniProtKB-KW"/>
</dbReference>
<evidence type="ECO:0000259" key="8">
    <source>
        <dbReference type="Pfam" id="PF23320"/>
    </source>
</evidence>
<evidence type="ECO:0000313" key="11">
    <source>
        <dbReference type="Proteomes" id="UP000447434"/>
    </source>
</evidence>
<evidence type="ECO:0000256" key="4">
    <source>
        <dbReference type="ARBA" id="ARBA00022833"/>
    </source>
</evidence>
<keyword evidence="6" id="KW-0804">Transcription</keyword>
<dbReference type="OrthoDB" id="166746at2759"/>
<evidence type="ECO:0000256" key="5">
    <source>
        <dbReference type="ARBA" id="ARBA00023015"/>
    </source>
</evidence>
<dbReference type="PANTHER" id="PTHR22597:SF22">
    <property type="entry name" value="POLYCOMB GROUP PROTEIN EMBRYONIC FLOWER 2-RELATED"/>
    <property type="match status" value="1"/>
</dbReference>
<name>A0A6A4QEU9_LUPAL</name>
<dbReference type="GO" id="GO:0005634">
    <property type="term" value="C:nucleus"/>
    <property type="evidence" value="ECO:0007669"/>
    <property type="project" value="TreeGrafter"/>
</dbReference>
<dbReference type="Pfam" id="PF24663">
    <property type="entry name" value="DUF7651"/>
    <property type="match status" value="1"/>
</dbReference>
<evidence type="ECO:0000259" key="9">
    <source>
        <dbReference type="Pfam" id="PF24663"/>
    </source>
</evidence>
<dbReference type="Pfam" id="PF23320">
    <property type="entry name" value="Zn_SUZ12"/>
    <property type="match status" value="1"/>
</dbReference>
<reference evidence="11" key="1">
    <citation type="journal article" date="2020" name="Nat. Commun.">
        <title>Genome sequence of the cluster root forming white lupin.</title>
        <authorList>
            <person name="Hufnagel B."/>
            <person name="Marques A."/>
            <person name="Soriano A."/>
            <person name="Marques L."/>
            <person name="Divol F."/>
            <person name="Doumas P."/>
            <person name="Sallet E."/>
            <person name="Mancinotti D."/>
            <person name="Carrere S."/>
            <person name="Marande W."/>
            <person name="Arribat S."/>
            <person name="Keller J."/>
            <person name="Huneau C."/>
            <person name="Blein T."/>
            <person name="Aime D."/>
            <person name="Laguerre M."/>
            <person name="Taylor J."/>
            <person name="Schubert V."/>
            <person name="Nelson M."/>
            <person name="Geu-Flores F."/>
            <person name="Crespi M."/>
            <person name="Gallardo-Guerrero K."/>
            <person name="Delaux P.-M."/>
            <person name="Salse J."/>
            <person name="Berges H."/>
            <person name="Guyot R."/>
            <person name="Gouzy J."/>
            <person name="Peret B."/>
        </authorList>
    </citation>
    <scope>NUCLEOTIDE SEQUENCE [LARGE SCALE GENOMIC DNA]</scope>
    <source>
        <strain evidence="11">cv. Amiga</strain>
    </source>
</reference>
<dbReference type="AlphaFoldDB" id="A0A6A4QEU9"/>
<dbReference type="InterPro" id="IPR019135">
    <property type="entry name" value="Polycomb_protein_VEFS-Box"/>
</dbReference>
<dbReference type="Proteomes" id="UP000447434">
    <property type="component" value="Chromosome 6"/>
</dbReference>